<sequence>MKSQNVAYKYAITAIFFWSTVATAFKVALKYLNPVELVFYASISSALILLLIILIKKRVKDVQVFIKSNWKTVFLLALINPFLYYLVLFEAYNILPAQEAQSINYTWALMLAFLSAIFLKQKLTLNDIVAGIICYFGVLIISTKGEPFSLNFSNIDGVLLALLSTILWSMYWIVNTKNRVDPLIGVFSNFLFSLPLIAIYGYFSGSLNSLPEINGVFASIYIGIFEMGVTFLFWLNAMQYAVSTSKIANLIFISPFLSLIFIHFVLKEEIYYSTLFGLITIIAGLVIQQLKRDRSNN</sequence>
<keyword evidence="2" id="KW-1003">Cell membrane</keyword>
<feature type="transmembrane region" description="Helical" evidence="6">
    <location>
        <begin position="247"/>
        <end position="264"/>
    </location>
</feature>
<evidence type="ECO:0000313" key="8">
    <source>
        <dbReference type="EMBL" id="RXJ65625.1"/>
    </source>
</evidence>
<protein>
    <submittedName>
        <fullName evidence="8">EamA family transporter</fullName>
    </submittedName>
</protein>
<dbReference type="PANTHER" id="PTHR32322">
    <property type="entry name" value="INNER MEMBRANE TRANSPORTER"/>
    <property type="match status" value="1"/>
</dbReference>
<evidence type="ECO:0000256" key="1">
    <source>
        <dbReference type="ARBA" id="ARBA00004651"/>
    </source>
</evidence>
<comment type="caution">
    <text evidence="8">The sequence shown here is derived from an EMBL/GenBank/DDBJ whole genome shotgun (WGS) entry which is preliminary data.</text>
</comment>
<feature type="transmembrane region" description="Helical" evidence="6">
    <location>
        <begin position="75"/>
        <end position="95"/>
    </location>
</feature>
<dbReference type="GO" id="GO:0005886">
    <property type="term" value="C:plasma membrane"/>
    <property type="evidence" value="ECO:0007669"/>
    <property type="project" value="UniProtKB-SubCell"/>
</dbReference>
<dbReference type="EMBL" id="PDKJ01000023">
    <property type="protein sequence ID" value="RXJ65625.1"/>
    <property type="molecule type" value="Genomic_DNA"/>
</dbReference>
<feature type="transmembrane region" description="Helical" evidence="6">
    <location>
        <begin position="7"/>
        <end position="25"/>
    </location>
</feature>
<dbReference type="Proteomes" id="UP000290172">
    <property type="component" value="Unassembled WGS sequence"/>
</dbReference>
<dbReference type="InterPro" id="IPR000620">
    <property type="entry name" value="EamA_dom"/>
</dbReference>
<reference evidence="8 9" key="1">
    <citation type="submission" date="2017-10" db="EMBL/GenBank/DDBJ databases">
        <title>Genomics of the genus Arcobacter.</title>
        <authorList>
            <person name="Perez-Cataluna A."/>
            <person name="Figueras M.J."/>
        </authorList>
    </citation>
    <scope>NUCLEOTIDE SEQUENCE [LARGE SCALE GENOMIC DNA]</scope>
    <source>
        <strain evidence="8 9">CECT 8993</strain>
    </source>
</reference>
<dbReference type="Pfam" id="PF00892">
    <property type="entry name" value="EamA"/>
    <property type="match status" value="2"/>
</dbReference>
<feature type="transmembrane region" description="Helical" evidence="6">
    <location>
        <begin position="125"/>
        <end position="143"/>
    </location>
</feature>
<name>A0A4Q0Y793_9BACT</name>
<feature type="domain" description="EamA" evidence="7">
    <location>
        <begin position="157"/>
        <end position="287"/>
    </location>
</feature>
<dbReference type="InterPro" id="IPR037185">
    <property type="entry name" value="EmrE-like"/>
</dbReference>
<keyword evidence="5 6" id="KW-0472">Membrane</keyword>
<evidence type="ECO:0000256" key="3">
    <source>
        <dbReference type="ARBA" id="ARBA00022692"/>
    </source>
</evidence>
<dbReference type="AlphaFoldDB" id="A0A4Q0Y793"/>
<feature type="transmembrane region" description="Helical" evidence="6">
    <location>
        <begin position="183"/>
        <end position="203"/>
    </location>
</feature>
<evidence type="ECO:0000256" key="4">
    <source>
        <dbReference type="ARBA" id="ARBA00022989"/>
    </source>
</evidence>
<keyword evidence="3 6" id="KW-0812">Transmembrane</keyword>
<evidence type="ECO:0000259" key="7">
    <source>
        <dbReference type="Pfam" id="PF00892"/>
    </source>
</evidence>
<evidence type="ECO:0000256" key="5">
    <source>
        <dbReference type="ARBA" id="ARBA00023136"/>
    </source>
</evidence>
<comment type="subcellular location">
    <subcellularLocation>
        <location evidence="1">Cell membrane</location>
        <topology evidence="1">Multi-pass membrane protein</topology>
    </subcellularLocation>
</comment>
<feature type="transmembrane region" description="Helical" evidence="6">
    <location>
        <begin position="270"/>
        <end position="287"/>
    </location>
</feature>
<dbReference type="InterPro" id="IPR050638">
    <property type="entry name" value="AA-Vitamin_Transporters"/>
</dbReference>
<feature type="transmembrane region" description="Helical" evidence="6">
    <location>
        <begin position="101"/>
        <end position="118"/>
    </location>
</feature>
<dbReference type="SUPFAM" id="SSF103481">
    <property type="entry name" value="Multidrug resistance efflux transporter EmrE"/>
    <property type="match status" value="2"/>
</dbReference>
<proteinExistence type="predicted"/>
<feature type="transmembrane region" description="Helical" evidence="6">
    <location>
        <begin position="155"/>
        <end position="174"/>
    </location>
</feature>
<organism evidence="8 9">
    <name type="scientific">Halarcobacter ebronensis</name>
    <dbReference type="NCBI Taxonomy" id="1462615"/>
    <lineage>
        <taxon>Bacteria</taxon>
        <taxon>Pseudomonadati</taxon>
        <taxon>Campylobacterota</taxon>
        <taxon>Epsilonproteobacteria</taxon>
        <taxon>Campylobacterales</taxon>
        <taxon>Arcobacteraceae</taxon>
        <taxon>Halarcobacter</taxon>
    </lineage>
</organism>
<evidence type="ECO:0000313" key="9">
    <source>
        <dbReference type="Proteomes" id="UP000290172"/>
    </source>
</evidence>
<evidence type="ECO:0000256" key="2">
    <source>
        <dbReference type="ARBA" id="ARBA00022475"/>
    </source>
</evidence>
<keyword evidence="4 6" id="KW-1133">Transmembrane helix</keyword>
<dbReference type="RefSeq" id="WP_128983475.1">
    <property type="nucleotide sequence ID" value="NZ_PDKJ01000023.1"/>
</dbReference>
<accession>A0A4Q0Y793</accession>
<dbReference type="PANTHER" id="PTHR32322:SF18">
    <property type="entry name" value="S-ADENOSYLMETHIONINE_S-ADENOSYLHOMOCYSTEINE TRANSPORTER"/>
    <property type="match status" value="1"/>
</dbReference>
<gene>
    <name evidence="8" type="ORF">CRV08_14750</name>
</gene>
<feature type="transmembrane region" description="Helical" evidence="6">
    <location>
        <begin position="215"/>
        <end position="235"/>
    </location>
</feature>
<feature type="transmembrane region" description="Helical" evidence="6">
    <location>
        <begin position="37"/>
        <end position="55"/>
    </location>
</feature>
<evidence type="ECO:0000256" key="6">
    <source>
        <dbReference type="SAM" id="Phobius"/>
    </source>
</evidence>
<feature type="domain" description="EamA" evidence="7">
    <location>
        <begin position="8"/>
        <end position="143"/>
    </location>
</feature>